<evidence type="ECO:0000256" key="1">
    <source>
        <dbReference type="SAM" id="MobiDB-lite"/>
    </source>
</evidence>
<dbReference type="AlphaFoldDB" id="A0A1X0P6R1"/>
<dbReference type="RefSeq" id="XP_028886186.1">
    <property type="nucleotide sequence ID" value="XM_029022528.1"/>
</dbReference>
<comment type="caution">
    <text evidence="2">The sequence shown here is derived from an EMBL/GenBank/DDBJ whole genome shotgun (WGS) entry which is preliminary data.</text>
</comment>
<reference evidence="2 3" key="1">
    <citation type="submission" date="2017-03" db="EMBL/GenBank/DDBJ databases">
        <title>An alternative strategy for trypanosome survival in the mammalian bloodstream revealed through genome and transcriptome analysis of the ubiquitous bovine parasite Trypanosoma (Megatrypanum) theileri.</title>
        <authorList>
            <person name="Kelly S."/>
            <person name="Ivens A."/>
            <person name="Mott A."/>
            <person name="O'Neill E."/>
            <person name="Emms D."/>
            <person name="Macleod O."/>
            <person name="Voorheis P."/>
            <person name="Matthews J."/>
            <person name="Matthews K."/>
            <person name="Carrington M."/>
        </authorList>
    </citation>
    <scope>NUCLEOTIDE SEQUENCE [LARGE SCALE GENOMIC DNA]</scope>
    <source>
        <strain evidence="2">Edinburgh</strain>
    </source>
</reference>
<dbReference type="Proteomes" id="UP000192257">
    <property type="component" value="Unassembled WGS sequence"/>
</dbReference>
<accession>A0A1X0P6R1</accession>
<protein>
    <submittedName>
        <fullName evidence="2">Uncharacterized protein</fullName>
    </submittedName>
</protein>
<dbReference type="EMBL" id="NBCO01000004">
    <property type="protein sequence ID" value="ORC92120.1"/>
    <property type="molecule type" value="Genomic_DNA"/>
</dbReference>
<name>A0A1X0P6R1_9TRYP</name>
<gene>
    <name evidence="2" type="ORF">TM35_000043340</name>
</gene>
<sequence length="584" mass="67128">MLRICLRRFCCMKLFNAGGANVENISTSTPCEGTAPLEWQIQPFVPMTFTALTQISRSVDVDLMEKVAEAGGLRTLLIRHPELFSVSKVGSVYVARRLQKGRKEHKTSFKSDAKHKKRQDKDMISSHHVKSYPVAKRPPLEVFCLFPTFFIPVDALITYVREIRMAGSEEKKSNTRWISMSEDFGSPEEFVRKKMKEYDDFIEVVSINETSSSNVSDGDNSGDKIVRHCFVRLRTSLVEFAKQNEEALEKEEDGTCGDALHIDNVMELYEVPQYEQYRAARLIDIVEEFVPISQEMQQEASLLLTEGRSLIHVFVSAPHLFEIRDSPELSVRFLLDPKYKPSITHTKDEIAHKLEEIREGALKNGLRMPIDRRKRRMLSRQLQFLTKPTPYFDEAVLAHAVVDVLPLDGPVSVAHLMPKLPKECVNCMPSALGRLFNHFPHLFRVFDGEREMLVQRADIPAPEQRRISTIQSDEILLVLYNAYPRRRHPNSGTCLHRCLHNLPLRVRLRIRQLDFLEDVLRKHPDKVEMLGVDEELMKNCSPSANLQMFHLFRFVGDLQQDLVKRYEALCAKLGVDPDTTTQLV</sequence>
<organism evidence="2 3">
    <name type="scientific">Trypanosoma theileri</name>
    <dbReference type="NCBI Taxonomy" id="67003"/>
    <lineage>
        <taxon>Eukaryota</taxon>
        <taxon>Discoba</taxon>
        <taxon>Euglenozoa</taxon>
        <taxon>Kinetoplastea</taxon>
        <taxon>Metakinetoplastina</taxon>
        <taxon>Trypanosomatida</taxon>
        <taxon>Trypanosomatidae</taxon>
        <taxon>Trypanosoma</taxon>
    </lineage>
</organism>
<dbReference type="OrthoDB" id="272369at2759"/>
<dbReference type="VEuPathDB" id="TriTrypDB:TM35_000043340"/>
<evidence type="ECO:0000313" key="3">
    <source>
        <dbReference type="Proteomes" id="UP000192257"/>
    </source>
</evidence>
<proteinExistence type="predicted"/>
<evidence type="ECO:0000313" key="2">
    <source>
        <dbReference type="EMBL" id="ORC92120.1"/>
    </source>
</evidence>
<dbReference type="GeneID" id="39982308"/>
<keyword evidence="3" id="KW-1185">Reference proteome</keyword>
<feature type="region of interest" description="Disordered" evidence="1">
    <location>
        <begin position="103"/>
        <end position="125"/>
    </location>
</feature>